<dbReference type="EMBL" id="SOZE01000041">
    <property type="protein sequence ID" value="TFF33631.1"/>
    <property type="molecule type" value="Genomic_DNA"/>
</dbReference>
<evidence type="ECO:0000313" key="2">
    <source>
        <dbReference type="Proteomes" id="UP000297540"/>
    </source>
</evidence>
<evidence type="ECO:0000313" key="1">
    <source>
        <dbReference type="EMBL" id="TFF33631.1"/>
    </source>
</evidence>
<reference evidence="1 2" key="1">
    <citation type="journal article" date="2017" name="Int. J. Syst. Evol. Microbiol.">
        <title>Mucilaginibacterpsychrotolerans sp. nov., isolated from peatlands.</title>
        <authorList>
            <person name="Deng Y."/>
            <person name="Shen L."/>
            <person name="Xu B."/>
            <person name="Liu Y."/>
            <person name="Gu Z."/>
            <person name="Liu H."/>
            <person name="Zhou Y."/>
        </authorList>
    </citation>
    <scope>NUCLEOTIDE SEQUENCE [LARGE SCALE GENOMIC DNA]</scope>
    <source>
        <strain evidence="1 2">NH7-4</strain>
    </source>
</reference>
<accession>A0A4Y8S4P2</accession>
<comment type="caution">
    <text evidence="1">The sequence shown here is derived from an EMBL/GenBank/DDBJ whole genome shotgun (WGS) entry which is preliminary data.</text>
</comment>
<gene>
    <name evidence="1" type="ORF">E2R66_24995</name>
</gene>
<dbReference type="OrthoDB" id="798900at2"/>
<dbReference type="AlphaFoldDB" id="A0A4Y8S4P2"/>
<dbReference type="Proteomes" id="UP000297540">
    <property type="component" value="Unassembled WGS sequence"/>
</dbReference>
<keyword evidence="2" id="KW-1185">Reference proteome</keyword>
<proteinExistence type="predicted"/>
<sequence>MKAKVNSSAGGLFRTHQTFSPEEVLAAGGATVFGRKSGKDNAKLIERLKNAPEAEAFTDDEWNETLQQLRDNK</sequence>
<name>A0A4Y8S4P2_9SPHI</name>
<dbReference type="RefSeq" id="WP_133236081.1">
    <property type="nucleotide sequence ID" value="NZ_SOZE01000041.1"/>
</dbReference>
<protein>
    <submittedName>
        <fullName evidence="1">Uncharacterized protein</fullName>
    </submittedName>
</protein>
<organism evidence="1 2">
    <name type="scientific">Mucilaginibacter psychrotolerans</name>
    <dbReference type="NCBI Taxonomy" id="1524096"/>
    <lineage>
        <taxon>Bacteria</taxon>
        <taxon>Pseudomonadati</taxon>
        <taxon>Bacteroidota</taxon>
        <taxon>Sphingobacteriia</taxon>
        <taxon>Sphingobacteriales</taxon>
        <taxon>Sphingobacteriaceae</taxon>
        <taxon>Mucilaginibacter</taxon>
    </lineage>
</organism>